<dbReference type="EMBL" id="JAECSB010000040">
    <property type="protein sequence ID" value="MBH5143639.1"/>
    <property type="molecule type" value="Genomic_DNA"/>
</dbReference>
<name>A0A8I1D7H5_RHOER</name>
<evidence type="ECO:0000313" key="1">
    <source>
        <dbReference type="EMBL" id="MBH5143639.1"/>
    </source>
</evidence>
<dbReference type="AlphaFoldDB" id="A0A8I1D7H5"/>
<sequence length="93" mass="10521">MIDSYMTPVRWWRLRPWSENPLMRRSDRIESVVILIVAVTVLLLVPLAGAIGTAAHARLTDQARSAAVSGRQVQALLLENPRHHRTIGHTLHR</sequence>
<protein>
    <submittedName>
        <fullName evidence="1">Uncharacterized protein</fullName>
    </submittedName>
</protein>
<evidence type="ECO:0000313" key="2">
    <source>
        <dbReference type="Proteomes" id="UP000627573"/>
    </source>
</evidence>
<organism evidence="1 2">
    <name type="scientific">Rhodococcus erythropolis</name>
    <name type="common">Arthrobacter picolinophilus</name>
    <dbReference type="NCBI Taxonomy" id="1833"/>
    <lineage>
        <taxon>Bacteria</taxon>
        <taxon>Bacillati</taxon>
        <taxon>Actinomycetota</taxon>
        <taxon>Actinomycetes</taxon>
        <taxon>Mycobacteriales</taxon>
        <taxon>Nocardiaceae</taxon>
        <taxon>Rhodococcus</taxon>
        <taxon>Rhodococcus erythropolis group</taxon>
    </lineage>
</organism>
<proteinExistence type="predicted"/>
<dbReference type="Proteomes" id="UP000627573">
    <property type="component" value="Unassembled WGS sequence"/>
</dbReference>
<keyword evidence="2" id="KW-1185">Reference proteome</keyword>
<comment type="caution">
    <text evidence="1">The sequence shown here is derived from an EMBL/GenBank/DDBJ whole genome shotgun (WGS) entry which is preliminary data.</text>
</comment>
<gene>
    <name evidence="1" type="ORF">I3517_13570</name>
</gene>
<reference evidence="1 2" key="1">
    <citation type="submission" date="2020-12" db="EMBL/GenBank/DDBJ databases">
        <title>Draft genome sequence of furan degrading bacterial strain FUR100.</title>
        <authorList>
            <person name="Woiski C."/>
        </authorList>
    </citation>
    <scope>NUCLEOTIDE SEQUENCE [LARGE SCALE GENOMIC DNA]</scope>
    <source>
        <strain evidence="1 2">FUR100</strain>
    </source>
</reference>
<dbReference type="RefSeq" id="WP_197941121.1">
    <property type="nucleotide sequence ID" value="NZ_JAECSB010000040.1"/>
</dbReference>
<accession>A0A8I1D7H5</accession>